<evidence type="ECO:0000259" key="8">
    <source>
        <dbReference type="Pfam" id="PF11967"/>
    </source>
</evidence>
<dbReference type="EMBL" id="PFAJ01000003">
    <property type="protein sequence ID" value="PIR97671.1"/>
    <property type="molecule type" value="Genomic_DNA"/>
</dbReference>
<sequence>MNYKTFTGMVLRHDPLRETDEIVTFWSWEEGKVRLLVRGVRKQDSRLKTILSPLTWLALHAVPSSYLPVVTSAKAIKSFSGISSSLNGFALIFGVFEMVLKTTPDGQPNEELTMLLRKGLEHLDEGKSAGLDFMIDFKLGLFSALGYQLSFSRCVHCQSENSEREGQTGHFSQLAAGLLCKNCHYRFSDAKSTDLRLFQYLNKLGSTETQFLITPAGDYLKKQADGLLSDFLLFVTEREMKSKKFLEQNIKA</sequence>
<keyword evidence="4 7" id="KW-0233">DNA recombination</keyword>
<dbReference type="SUPFAM" id="SSF50249">
    <property type="entry name" value="Nucleic acid-binding proteins"/>
    <property type="match status" value="1"/>
</dbReference>
<evidence type="ECO:0000256" key="3">
    <source>
        <dbReference type="ARBA" id="ARBA00022763"/>
    </source>
</evidence>
<dbReference type="InterPro" id="IPR037278">
    <property type="entry name" value="ARFGAP/RecO"/>
</dbReference>
<dbReference type="PANTHER" id="PTHR33991">
    <property type="entry name" value="DNA REPAIR PROTEIN RECO"/>
    <property type="match status" value="1"/>
</dbReference>
<feature type="domain" description="DNA replication/recombination mediator RecO N-terminal" evidence="8">
    <location>
        <begin position="1"/>
        <end position="79"/>
    </location>
</feature>
<dbReference type="Pfam" id="PF11967">
    <property type="entry name" value="RecO_N"/>
    <property type="match status" value="1"/>
</dbReference>
<dbReference type="HAMAP" id="MF_00201">
    <property type="entry name" value="RecO"/>
    <property type="match status" value="1"/>
</dbReference>
<evidence type="ECO:0000256" key="6">
    <source>
        <dbReference type="ARBA" id="ARBA00033409"/>
    </source>
</evidence>
<organism evidence="9 10">
    <name type="scientific">Candidatus Doudnabacteria bacterium CG10_big_fil_rev_8_21_14_0_10_41_10</name>
    <dbReference type="NCBI Taxonomy" id="1974551"/>
    <lineage>
        <taxon>Bacteria</taxon>
        <taxon>Candidatus Doudnaibacteriota</taxon>
    </lineage>
</organism>
<protein>
    <recommendedName>
        <fullName evidence="2 7">DNA repair protein RecO</fullName>
    </recommendedName>
    <alternativeName>
        <fullName evidence="6 7">Recombination protein O</fullName>
    </alternativeName>
</protein>
<dbReference type="Gene3D" id="1.20.1440.120">
    <property type="entry name" value="Recombination protein O, C-terminal domain"/>
    <property type="match status" value="1"/>
</dbReference>
<dbReference type="InterPro" id="IPR012340">
    <property type="entry name" value="NA-bd_OB-fold"/>
</dbReference>
<evidence type="ECO:0000313" key="10">
    <source>
        <dbReference type="Proteomes" id="UP000230557"/>
    </source>
</evidence>
<reference evidence="10" key="1">
    <citation type="submission" date="2017-09" db="EMBL/GenBank/DDBJ databases">
        <title>Depth-based differentiation of microbial function through sediment-hosted aquifers and enrichment of novel symbionts in the deep terrestrial subsurface.</title>
        <authorList>
            <person name="Probst A.J."/>
            <person name="Ladd B."/>
            <person name="Jarett J.K."/>
            <person name="Geller-Mcgrath D.E."/>
            <person name="Sieber C.M.K."/>
            <person name="Emerson J.B."/>
            <person name="Anantharaman K."/>
            <person name="Thomas B.C."/>
            <person name="Malmstrom R."/>
            <person name="Stieglmeier M."/>
            <person name="Klingl A."/>
            <person name="Woyke T."/>
            <person name="Ryan C.M."/>
            <person name="Banfield J.F."/>
        </authorList>
    </citation>
    <scope>NUCLEOTIDE SEQUENCE [LARGE SCALE GENOMIC DNA]</scope>
</reference>
<dbReference type="InterPro" id="IPR003717">
    <property type="entry name" value="RecO"/>
</dbReference>
<gene>
    <name evidence="7 9" type="primary">recO</name>
    <name evidence="9" type="ORF">COT91_00095</name>
</gene>
<dbReference type="AlphaFoldDB" id="A0A2H0VF20"/>
<dbReference type="Pfam" id="PF02565">
    <property type="entry name" value="RecO_C"/>
    <property type="match status" value="1"/>
</dbReference>
<comment type="caution">
    <text evidence="9">The sequence shown here is derived from an EMBL/GenBank/DDBJ whole genome shotgun (WGS) entry which is preliminary data.</text>
</comment>
<comment type="function">
    <text evidence="7">Involved in DNA repair and RecF pathway recombination.</text>
</comment>
<dbReference type="InterPro" id="IPR022572">
    <property type="entry name" value="DNA_rep/recomb_RecO_N"/>
</dbReference>
<dbReference type="GO" id="GO:0006310">
    <property type="term" value="P:DNA recombination"/>
    <property type="evidence" value="ECO:0007669"/>
    <property type="project" value="UniProtKB-UniRule"/>
</dbReference>
<dbReference type="Gene3D" id="2.40.50.140">
    <property type="entry name" value="Nucleic acid-binding proteins"/>
    <property type="match status" value="1"/>
</dbReference>
<proteinExistence type="inferred from homology"/>
<keyword evidence="5 7" id="KW-0234">DNA repair</keyword>
<dbReference type="NCBIfam" id="TIGR00613">
    <property type="entry name" value="reco"/>
    <property type="match status" value="1"/>
</dbReference>
<evidence type="ECO:0000256" key="5">
    <source>
        <dbReference type="ARBA" id="ARBA00023204"/>
    </source>
</evidence>
<dbReference type="Proteomes" id="UP000230557">
    <property type="component" value="Unassembled WGS sequence"/>
</dbReference>
<evidence type="ECO:0000256" key="1">
    <source>
        <dbReference type="ARBA" id="ARBA00007452"/>
    </source>
</evidence>
<dbReference type="SUPFAM" id="SSF57863">
    <property type="entry name" value="ArfGap/RecO-like zinc finger"/>
    <property type="match status" value="1"/>
</dbReference>
<evidence type="ECO:0000256" key="2">
    <source>
        <dbReference type="ARBA" id="ARBA00021310"/>
    </source>
</evidence>
<accession>A0A2H0VF20</accession>
<evidence type="ECO:0000256" key="7">
    <source>
        <dbReference type="HAMAP-Rule" id="MF_00201"/>
    </source>
</evidence>
<dbReference type="GO" id="GO:0043590">
    <property type="term" value="C:bacterial nucleoid"/>
    <property type="evidence" value="ECO:0007669"/>
    <property type="project" value="TreeGrafter"/>
</dbReference>
<dbReference type="InterPro" id="IPR042242">
    <property type="entry name" value="RecO_C"/>
</dbReference>
<dbReference type="PANTHER" id="PTHR33991:SF1">
    <property type="entry name" value="DNA REPAIR PROTEIN RECO"/>
    <property type="match status" value="1"/>
</dbReference>
<comment type="similarity">
    <text evidence="1 7">Belongs to the RecO family.</text>
</comment>
<evidence type="ECO:0000256" key="4">
    <source>
        <dbReference type="ARBA" id="ARBA00023172"/>
    </source>
</evidence>
<dbReference type="GO" id="GO:0006302">
    <property type="term" value="P:double-strand break repair"/>
    <property type="evidence" value="ECO:0007669"/>
    <property type="project" value="TreeGrafter"/>
</dbReference>
<evidence type="ECO:0000313" key="9">
    <source>
        <dbReference type="EMBL" id="PIR97671.1"/>
    </source>
</evidence>
<keyword evidence="3 7" id="KW-0227">DNA damage</keyword>
<name>A0A2H0VF20_9BACT</name>